<dbReference type="RefSeq" id="WP_201168027.1">
    <property type="nucleotide sequence ID" value="NZ_JAEPWM010000002.1"/>
</dbReference>
<name>A0A934TRP3_9BURK</name>
<comment type="caution">
    <text evidence="1">The sequence shown here is derived from an EMBL/GenBank/DDBJ whole genome shotgun (WGS) entry which is preliminary data.</text>
</comment>
<organism evidence="1 2">
    <name type="scientific">Ramlibacter ginsenosidimutans</name>
    <dbReference type="NCBI Taxonomy" id="502333"/>
    <lineage>
        <taxon>Bacteria</taxon>
        <taxon>Pseudomonadati</taxon>
        <taxon>Pseudomonadota</taxon>
        <taxon>Betaproteobacteria</taxon>
        <taxon>Burkholderiales</taxon>
        <taxon>Comamonadaceae</taxon>
        <taxon>Ramlibacter</taxon>
    </lineage>
</organism>
<reference evidence="1" key="1">
    <citation type="journal article" date="2012" name="J. Microbiol. Biotechnol.">
        <title>Ramlibacter ginsenosidimutans sp. nov., with ginsenoside-converting activity.</title>
        <authorList>
            <person name="Wang L."/>
            <person name="An D.S."/>
            <person name="Kim S.G."/>
            <person name="Jin F.X."/>
            <person name="Kim S.C."/>
            <person name="Lee S.T."/>
            <person name="Im W.T."/>
        </authorList>
    </citation>
    <scope>NUCLEOTIDE SEQUENCE</scope>
    <source>
        <strain evidence="1">KACC 17527</strain>
    </source>
</reference>
<proteinExistence type="predicted"/>
<accession>A0A934TRP3</accession>
<sequence>MTTIDPRQSVPALPVRLASLRQELARTRRAGPRAQASDTDAPAAVLAQRIAAIALDDPERRRKAVRLVLEAELAREFGAPLLGDPRCADMLDAIQQQMQRDPESAQAVDGLGDWLLSAAPQPR</sequence>
<dbReference type="AlphaFoldDB" id="A0A934TRP3"/>
<keyword evidence="2" id="KW-1185">Reference proteome</keyword>
<dbReference type="EMBL" id="JAEPWM010000002">
    <property type="protein sequence ID" value="MBK6005998.1"/>
    <property type="molecule type" value="Genomic_DNA"/>
</dbReference>
<gene>
    <name evidence="1" type="ORF">JJB11_07810</name>
</gene>
<evidence type="ECO:0000313" key="2">
    <source>
        <dbReference type="Proteomes" id="UP000630528"/>
    </source>
</evidence>
<protein>
    <submittedName>
        <fullName evidence="1">Uncharacterized protein</fullName>
    </submittedName>
</protein>
<reference evidence="1" key="2">
    <citation type="submission" date="2021-01" db="EMBL/GenBank/DDBJ databases">
        <authorList>
            <person name="Kang M."/>
        </authorList>
    </citation>
    <scope>NUCLEOTIDE SEQUENCE</scope>
    <source>
        <strain evidence="1">KACC 17527</strain>
    </source>
</reference>
<evidence type="ECO:0000313" key="1">
    <source>
        <dbReference type="EMBL" id="MBK6005998.1"/>
    </source>
</evidence>
<dbReference type="Proteomes" id="UP000630528">
    <property type="component" value="Unassembled WGS sequence"/>
</dbReference>